<evidence type="ECO:0000313" key="2">
    <source>
        <dbReference type="Proteomes" id="UP000295391"/>
    </source>
</evidence>
<accession>A0A4R6VWQ5</accession>
<sequence length="118" mass="13541">MTDALPPRMSKGQLELIYLIGNDEAPYDIYIRSAMKIERQRLVLARLQKRFGFRSANDVKSFYETHADEIYLRLEQLGSFAIDPCGGPKRRNDHPELTEQDLWDAATILRELSQAGAD</sequence>
<dbReference type="Proteomes" id="UP000295391">
    <property type="component" value="Unassembled WGS sequence"/>
</dbReference>
<name>A0A4R6VWQ5_9HYPH</name>
<dbReference type="AlphaFoldDB" id="A0A4R6VWQ5"/>
<gene>
    <name evidence="1" type="ORF">ATL17_1266</name>
</gene>
<dbReference type="EMBL" id="SNYR01000001">
    <property type="protein sequence ID" value="TDQ67257.1"/>
    <property type="molecule type" value="Genomic_DNA"/>
</dbReference>
<dbReference type="RefSeq" id="WP_133571883.1">
    <property type="nucleotide sequence ID" value="NZ_SNYR01000001.1"/>
</dbReference>
<evidence type="ECO:0000313" key="1">
    <source>
        <dbReference type="EMBL" id="TDQ67257.1"/>
    </source>
</evidence>
<comment type="caution">
    <text evidence="1">The sequence shown here is derived from an EMBL/GenBank/DDBJ whole genome shotgun (WGS) entry which is preliminary data.</text>
</comment>
<proteinExistence type="predicted"/>
<organism evidence="1 2">
    <name type="scientific">Maritalea mobilis</name>
    <dbReference type="NCBI Taxonomy" id="483324"/>
    <lineage>
        <taxon>Bacteria</taxon>
        <taxon>Pseudomonadati</taxon>
        <taxon>Pseudomonadota</taxon>
        <taxon>Alphaproteobacteria</taxon>
        <taxon>Hyphomicrobiales</taxon>
        <taxon>Devosiaceae</taxon>
        <taxon>Maritalea</taxon>
    </lineage>
</organism>
<reference evidence="1 2" key="1">
    <citation type="submission" date="2019-03" db="EMBL/GenBank/DDBJ databases">
        <title>Genomic Encyclopedia of Type Strains, Phase III (KMG-III): the genomes of soil and plant-associated and newly described type strains.</title>
        <authorList>
            <person name="Whitman W."/>
        </authorList>
    </citation>
    <scope>NUCLEOTIDE SEQUENCE [LARGE SCALE GENOMIC DNA]</scope>
    <source>
        <strain evidence="1 2">CGMCC 1.7002</strain>
    </source>
</reference>
<keyword evidence="2" id="KW-1185">Reference proteome</keyword>
<protein>
    <submittedName>
        <fullName evidence="1">Uncharacterized protein</fullName>
    </submittedName>
</protein>